<keyword evidence="2 7" id="KW-0732">Signal</keyword>
<keyword evidence="3 6" id="KW-0472">Membrane</keyword>
<evidence type="ECO:0000256" key="7">
    <source>
        <dbReference type="SAM" id="SignalP"/>
    </source>
</evidence>
<protein>
    <recommendedName>
        <fullName evidence="8">MANSC domain-containing protein</fullName>
    </recommendedName>
</protein>
<name>A0AAY4EED9_9TELE</name>
<evidence type="ECO:0000256" key="5">
    <source>
        <dbReference type="SAM" id="MobiDB-lite"/>
    </source>
</evidence>
<feature type="chain" id="PRO_5044245192" description="MANSC domain-containing protein" evidence="7">
    <location>
        <begin position="35"/>
        <end position="445"/>
    </location>
</feature>
<dbReference type="Pfam" id="PF07502">
    <property type="entry name" value="MANEC"/>
    <property type="match status" value="1"/>
</dbReference>
<accession>A0AAY4EED9</accession>
<feature type="transmembrane region" description="Helical" evidence="6">
    <location>
        <begin position="402"/>
        <end position="421"/>
    </location>
</feature>
<reference evidence="9" key="3">
    <citation type="submission" date="2025-09" db="UniProtKB">
        <authorList>
            <consortium name="Ensembl"/>
        </authorList>
    </citation>
    <scope>IDENTIFICATION</scope>
</reference>
<dbReference type="GeneID" id="114765080"/>
<keyword evidence="4" id="KW-0325">Glycoprotein</keyword>
<dbReference type="InterPro" id="IPR011106">
    <property type="entry name" value="MANSC_N"/>
</dbReference>
<feature type="compositionally biased region" description="Low complexity" evidence="5">
    <location>
        <begin position="251"/>
        <end position="285"/>
    </location>
</feature>
<dbReference type="Proteomes" id="UP000694580">
    <property type="component" value="Chromosome 15"/>
</dbReference>
<dbReference type="RefSeq" id="XP_028810982.1">
    <property type="nucleotide sequence ID" value="XM_028955149.1"/>
</dbReference>
<evidence type="ECO:0000259" key="8">
    <source>
        <dbReference type="PROSITE" id="PS50986"/>
    </source>
</evidence>
<dbReference type="SMART" id="SM00765">
    <property type="entry name" value="MANEC"/>
    <property type="match status" value="1"/>
</dbReference>
<evidence type="ECO:0000313" key="9">
    <source>
        <dbReference type="Ensembl" id="ENSDCDP00010055883.1"/>
    </source>
</evidence>
<dbReference type="CTD" id="54682"/>
<reference evidence="9 10" key="1">
    <citation type="submission" date="2020-06" db="EMBL/GenBank/DDBJ databases">
        <authorList>
            <consortium name="Wellcome Sanger Institute Data Sharing"/>
        </authorList>
    </citation>
    <scope>NUCLEOTIDE SEQUENCE [LARGE SCALE GENOMIC DNA]</scope>
</reference>
<evidence type="ECO:0000256" key="1">
    <source>
        <dbReference type="ARBA" id="ARBA00004370"/>
    </source>
</evidence>
<feature type="domain" description="MANSC" evidence="8">
    <location>
        <begin position="48"/>
        <end position="131"/>
    </location>
</feature>
<feature type="signal peptide" evidence="7">
    <location>
        <begin position="1"/>
        <end position="34"/>
    </location>
</feature>
<keyword evidence="6" id="KW-1133">Transmembrane helix</keyword>
<proteinExistence type="predicted"/>
<evidence type="ECO:0000256" key="4">
    <source>
        <dbReference type="ARBA" id="ARBA00023180"/>
    </source>
</evidence>
<dbReference type="GeneTree" id="ENSGT01110000267404"/>
<evidence type="ECO:0000256" key="2">
    <source>
        <dbReference type="ARBA" id="ARBA00022729"/>
    </source>
</evidence>
<reference evidence="9" key="2">
    <citation type="submission" date="2025-08" db="UniProtKB">
        <authorList>
            <consortium name="Ensembl"/>
        </authorList>
    </citation>
    <scope>IDENTIFICATION</scope>
</reference>
<keyword evidence="6" id="KW-0812">Transmembrane</keyword>
<dbReference type="InterPro" id="IPR013980">
    <property type="entry name" value="MANSC_dom"/>
</dbReference>
<keyword evidence="10" id="KW-1185">Reference proteome</keyword>
<organism evidence="9 10">
    <name type="scientific">Denticeps clupeoides</name>
    <name type="common">denticle herring</name>
    <dbReference type="NCBI Taxonomy" id="299321"/>
    <lineage>
        <taxon>Eukaryota</taxon>
        <taxon>Metazoa</taxon>
        <taxon>Chordata</taxon>
        <taxon>Craniata</taxon>
        <taxon>Vertebrata</taxon>
        <taxon>Euteleostomi</taxon>
        <taxon>Actinopterygii</taxon>
        <taxon>Neopterygii</taxon>
        <taxon>Teleostei</taxon>
        <taxon>Clupei</taxon>
        <taxon>Clupeiformes</taxon>
        <taxon>Denticipitoidei</taxon>
        <taxon>Denticipitidae</taxon>
        <taxon>Denticeps</taxon>
    </lineage>
</organism>
<gene>
    <name evidence="9" type="primary">mansc1</name>
</gene>
<evidence type="ECO:0000256" key="6">
    <source>
        <dbReference type="SAM" id="Phobius"/>
    </source>
</evidence>
<dbReference type="AlphaFoldDB" id="A0AAY4EED9"/>
<evidence type="ECO:0000313" key="10">
    <source>
        <dbReference type="Proteomes" id="UP000694580"/>
    </source>
</evidence>
<dbReference type="GO" id="GO:0016020">
    <property type="term" value="C:membrane"/>
    <property type="evidence" value="ECO:0007669"/>
    <property type="project" value="UniProtKB-SubCell"/>
</dbReference>
<comment type="subcellular location">
    <subcellularLocation>
        <location evidence="1">Membrane</location>
    </subcellularLocation>
</comment>
<feature type="region of interest" description="Disordered" evidence="5">
    <location>
        <begin position="155"/>
        <end position="312"/>
    </location>
</feature>
<dbReference type="PROSITE" id="PS50986">
    <property type="entry name" value="MANSC"/>
    <property type="match status" value="1"/>
</dbReference>
<sequence length="445" mass="47618">MASRLHCPMSFAHPDRWMPMQFFVLLAVLLQAAALEGGSDGETCYSRQHRDAIVNLQIALTRPGTSMQSDTTATEKDCVLTCCSREVKKGIKCNLAVYFPNKPKNVVNCFLFQCKSELDCPLMTSKGVNTYDIFRGAVHPTSKVSDRTTAIPVQDTTAEATTTLSTATVPSSTSTTTTTQPTTTTTTATTTTTTKPTTTTTTTTTTTKPTTTQAPTTTTTQSSTTTTRPNTTTKSTTTEPIVHEAMHAGMEPPTATTTTTTTTTTESTTTRPANPTTEATTTTTTQAPRPILHPLVPIKPPRKQNKLTRRPDTHPVKPVIAITAKSTTTTTTKPSTTATTTATTTTVKTSTTTTTVAAPTERTTSAFAAVDYELRAFGSIDPVAGAAGGKVAVSRGTWKTSLVVVVVVGLAFVTMALALLGRKIMESFDRRHYTRLELNDLHYEV</sequence>
<dbReference type="Ensembl" id="ENSDCDT00010066488.1">
    <property type="protein sequence ID" value="ENSDCDP00010055883.1"/>
    <property type="gene ID" value="ENSDCDG00010031956.1"/>
</dbReference>
<evidence type="ECO:0000256" key="3">
    <source>
        <dbReference type="ARBA" id="ARBA00023136"/>
    </source>
</evidence>
<feature type="compositionally biased region" description="Low complexity" evidence="5">
    <location>
        <begin position="156"/>
        <end position="238"/>
    </location>
</feature>